<dbReference type="AlphaFoldDB" id="A0A6I6DEA6"/>
<protein>
    <submittedName>
        <fullName evidence="1">Uncharacterized protein</fullName>
    </submittedName>
</protein>
<dbReference type="EMBL" id="CP046457">
    <property type="protein sequence ID" value="QGT98851.1"/>
    <property type="molecule type" value="Genomic_DNA"/>
</dbReference>
<accession>A0A6I6DEA6</accession>
<organism evidence="1 2">
    <name type="scientific">Candidatus Syntrophocurvum alkaliphilum</name>
    <dbReference type="NCBI Taxonomy" id="2293317"/>
    <lineage>
        <taxon>Bacteria</taxon>
        <taxon>Bacillati</taxon>
        <taxon>Bacillota</taxon>
        <taxon>Clostridia</taxon>
        <taxon>Eubacteriales</taxon>
        <taxon>Syntrophomonadaceae</taxon>
        <taxon>Candidatus Syntrophocurvum</taxon>
    </lineage>
</organism>
<evidence type="ECO:0000313" key="1">
    <source>
        <dbReference type="EMBL" id="QGT98851.1"/>
    </source>
</evidence>
<evidence type="ECO:0000313" key="2">
    <source>
        <dbReference type="Proteomes" id="UP000426444"/>
    </source>
</evidence>
<proteinExistence type="predicted"/>
<gene>
    <name evidence="1" type="ORF">SYNTR_0258</name>
</gene>
<dbReference type="Proteomes" id="UP000426444">
    <property type="component" value="Chromosome"/>
</dbReference>
<dbReference type="KEGG" id="salq:SYNTR_0258"/>
<reference evidence="2" key="1">
    <citation type="journal article" date="2019" name="Microbiology">
        <title>Complete Genome Sequence of an Uncultured Bacterium of the Candidate Phylum Bipolaricaulota.</title>
        <authorList>
            <person name="Kadnikov V.V."/>
            <person name="Mardanov A.V."/>
            <person name="Beletsky A.V."/>
            <person name="Frank Y.A."/>
            <person name="Karnachuk O.V."/>
            <person name="Ravin N.V."/>
        </authorList>
    </citation>
    <scope>NUCLEOTIDE SEQUENCE [LARGE SCALE GENOMIC DNA]</scope>
</reference>
<name>A0A6I6DEA6_9FIRM</name>
<sequence>MMFKLILKGDSAAKSNYKELKAEQTCLSKSRIARRGA</sequence>
<keyword evidence="2" id="KW-1185">Reference proteome</keyword>